<dbReference type="InterPro" id="IPR000330">
    <property type="entry name" value="SNF2_N"/>
</dbReference>
<evidence type="ECO:0000313" key="7">
    <source>
        <dbReference type="Proteomes" id="UP000185944"/>
    </source>
</evidence>
<gene>
    <name evidence="6" type="ORF">NEDG_00448</name>
</gene>
<evidence type="ECO:0000256" key="1">
    <source>
        <dbReference type="ARBA" id="ARBA00022741"/>
    </source>
</evidence>
<dbReference type="InterPro" id="IPR027417">
    <property type="entry name" value="P-loop_NTPase"/>
</dbReference>
<dbReference type="RefSeq" id="XP_067545574.1">
    <property type="nucleotide sequence ID" value="XM_067687866.1"/>
</dbReference>
<keyword evidence="1" id="KW-0547">Nucleotide-binding</keyword>
<dbReference type="InterPro" id="IPR050496">
    <property type="entry name" value="SNF2_RAD54_helicase_repair"/>
</dbReference>
<dbReference type="SMART" id="SM00490">
    <property type="entry name" value="HELICc"/>
    <property type="match status" value="1"/>
</dbReference>
<sequence>MSIDQSTLKEHQREGVAWMMEKVGKRQGFVLGDDMGLGKTLQILCVVERLWERGGQSVLVLAPRTLVKNWALEIEKFAPSLPHRLATEAAQAEKLLRASEGKYVVIMGYEMAQRKHRVLRRMYFDLVVMDEAQRIKNKEARISVLCRSLDAGIKTAVTGTPIQNNLMELWSIVETVRPKHFWDSARFKTEIDEPLKRSKLKRASPHDKARGEAINAYLKESIASIILRRTKEEAGVLLPPKHEAIVFCPLSEEQQSLYLEALQDDQTRTTILGKSCPLKTISRLRQICSHPGLVTKTYAGESGKVDFLHRLLQIWEKRSETRKVLVFCQYREMLQIIGRTLALPFAVIDGQTPPSKRIDVISAFGQGAGSEVLLLSTRIGGVGVNIPQANTVVLFDLDWNPFNEEQAKGRAHRMGQVGPVDVFRFICKGTIEDSIYTSQEMKKDLSSGVFHQAPARIKTNPRAFDKIDLCRLFHYSHDPLDVTELGPDRPPRS</sequence>
<dbReference type="SUPFAM" id="SSF52540">
    <property type="entry name" value="P-loop containing nucleoside triphosphate hydrolases"/>
    <property type="match status" value="2"/>
</dbReference>
<evidence type="ECO:0000259" key="5">
    <source>
        <dbReference type="PROSITE" id="PS51194"/>
    </source>
</evidence>
<dbReference type="Pfam" id="PF00176">
    <property type="entry name" value="SNF2-rel_dom"/>
    <property type="match status" value="1"/>
</dbReference>
<dbReference type="CDD" id="cd18793">
    <property type="entry name" value="SF2_C_SNF"/>
    <property type="match status" value="1"/>
</dbReference>
<dbReference type="OrthoDB" id="413460at2759"/>
<dbReference type="GO" id="GO:0016787">
    <property type="term" value="F:hydrolase activity"/>
    <property type="evidence" value="ECO:0007669"/>
    <property type="project" value="UniProtKB-KW"/>
</dbReference>
<dbReference type="PROSITE" id="PS51194">
    <property type="entry name" value="HELICASE_CTER"/>
    <property type="match status" value="1"/>
</dbReference>
<evidence type="ECO:0000259" key="4">
    <source>
        <dbReference type="PROSITE" id="PS51192"/>
    </source>
</evidence>
<evidence type="ECO:0000256" key="3">
    <source>
        <dbReference type="ARBA" id="ARBA00022840"/>
    </source>
</evidence>
<organism evidence="6 7">
    <name type="scientific">Nematocida displodere</name>
    <dbReference type="NCBI Taxonomy" id="1805483"/>
    <lineage>
        <taxon>Eukaryota</taxon>
        <taxon>Fungi</taxon>
        <taxon>Fungi incertae sedis</taxon>
        <taxon>Microsporidia</taxon>
        <taxon>Nematocida</taxon>
    </lineage>
</organism>
<dbReference type="InterPro" id="IPR014001">
    <property type="entry name" value="Helicase_ATP-bd"/>
</dbReference>
<dbReference type="InterPro" id="IPR049730">
    <property type="entry name" value="SNF2/RAD54-like_C"/>
</dbReference>
<protein>
    <submittedName>
        <fullName evidence="6">Uncharacterized protein</fullName>
    </submittedName>
</protein>
<accession>A0A177EJ26</accession>
<dbReference type="InterPro" id="IPR001650">
    <property type="entry name" value="Helicase_C-like"/>
</dbReference>
<comment type="caution">
    <text evidence="6">The sequence shown here is derived from an EMBL/GenBank/DDBJ whole genome shotgun (WGS) entry which is preliminary data.</text>
</comment>
<dbReference type="AlphaFoldDB" id="A0A177EJ26"/>
<dbReference type="STRING" id="1805483.A0A177EJ26"/>
<name>A0A177EJ26_9MICR</name>
<dbReference type="SMART" id="SM00487">
    <property type="entry name" value="DEXDc"/>
    <property type="match status" value="1"/>
</dbReference>
<dbReference type="PROSITE" id="PS51192">
    <property type="entry name" value="HELICASE_ATP_BIND_1"/>
    <property type="match status" value="1"/>
</dbReference>
<keyword evidence="2" id="KW-0378">Hydrolase</keyword>
<dbReference type="Gene3D" id="3.40.50.300">
    <property type="entry name" value="P-loop containing nucleotide triphosphate hydrolases"/>
    <property type="match status" value="1"/>
</dbReference>
<dbReference type="PANTHER" id="PTHR45629">
    <property type="entry name" value="SNF2/RAD54 FAMILY MEMBER"/>
    <property type="match status" value="1"/>
</dbReference>
<proteinExistence type="predicted"/>
<dbReference type="GeneID" id="93646798"/>
<reference evidence="6 7" key="1">
    <citation type="submission" date="2016-02" db="EMBL/GenBank/DDBJ databases">
        <title>Discovery of a natural microsporidian pathogen with a broad tissue tropism in Caenorhabditis elegans.</title>
        <authorList>
            <person name="Luallen R.J."/>
            <person name="Reinke A.W."/>
            <person name="Tong L."/>
            <person name="Botts M.R."/>
            <person name="Felix M.-A."/>
            <person name="Troemel E.R."/>
        </authorList>
    </citation>
    <scope>NUCLEOTIDE SEQUENCE [LARGE SCALE GENOMIC DNA]</scope>
    <source>
        <strain evidence="6 7">JUm2807</strain>
    </source>
</reference>
<evidence type="ECO:0000313" key="6">
    <source>
        <dbReference type="EMBL" id="OAG31973.1"/>
    </source>
</evidence>
<feature type="domain" description="Helicase C-terminal" evidence="5">
    <location>
        <begin position="306"/>
        <end position="461"/>
    </location>
</feature>
<dbReference type="InterPro" id="IPR038718">
    <property type="entry name" value="SNF2-like_sf"/>
</dbReference>
<dbReference type="CDD" id="cd17919">
    <property type="entry name" value="DEXHc_Snf"/>
    <property type="match status" value="1"/>
</dbReference>
<dbReference type="VEuPathDB" id="MicrosporidiaDB:NEDG_00448"/>
<dbReference type="Pfam" id="PF00271">
    <property type="entry name" value="Helicase_C"/>
    <property type="match status" value="1"/>
</dbReference>
<dbReference type="GO" id="GO:0005524">
    <property type="term" value="F:ATP binding"/>
    <property type="evidence" value="ECO:0007669"/>
    <property type="project" value="InterPro"/>
</dbReference>
<evidence type="ECO:0000256" key="2">
    <source>
        <dbReference type="ARBA" id="ARBA00022801"/>
    </source>
</evidence>
<feature type="domain" description="Helicase ATP-binding" evidence="4">
    <location>
        <begin position="20"/>
        <end position="179"/>
    </location>
</feature>
<keyword evidence="7" id="KW-1185">Reference proteome</keyword>
<dbReference type="Gene3D" id="3.40.50.10810">
    <property type="entry name" value="Tandem AAA-ATPase domain"/>
    <property type="match status" value="1"/>
</dbReference>
<dbReference type="EMBL" id="LTDL01000014">
    <property type="protein sequence ID" value="OAG31973.1"/>
    <property type="molecule type" value="Genomic_DNA"/>
</dbReference>
<dbReference type="PANTHER" id="PTHR45629:SF7">
    <property type="entry name" value="DNA EXCISION REPAIR PROTEIN ERCC-6-RELATED"/>
    <property type="match status" value="1"/>
</dbReference>
<keyword evidence="3" id="KW-0067">ATP-binding</keyword>
<dbReference type="Proteomes" id="UP000185944">
    <property type="component" value="Unassembled WGS sequence"/>
</dbReference>